<feature type="region of interest" description="Disordered" evidence="1">
    <location>
        <begin position="1"/>
        <end position="23"/>
    </location>
</feature>
<evidence type="ECO:0000313" key="2">
    <source>
        <dbReference type="EMBL" id="ACN27193.1"/>
    </source>
</evidence>
<name>C0P2H7_MAIZE</name>
<organism evidence="2">
    <name type="scientific">Zea mays</name>
    <name type="common">Maize</name>
    <dbReference type="NCBI Taxonomy" id="4577"/>
    <lineage>
        <taxon>Eukaryota</taxon>
        <taxon>Viridiplantae</taxon>
        <taxon>Streptophyta</taxon>
        <taxon>Embryophyta</taxon>
        <taxon>Tracheophyta</taxon>
        <taxon>Spermatophyta</taxon>
        <taxon>Magnoliopsida</taxon>
        <taxon>Liliopsida</taxon>
        <taxon>Poales</taxon>
        <taxon>Poaceae</taxon>
        <taxon>PACMAD clade</taxon>
        <taxon>Panicoideae</taxon>
        <taxon>Andropogonodae</taxon>
        <taxon>Andropogoneae</taxon>
        <taxon>Tripsacinae</taxon>
        <taxon>Zea</taxon>
    </lineage>
</organism>
<proteinExistence type="evidence at transcript level"/>
<reference evidence="2" key="1">
    <citation type="journal article" date="2009" name="PLoS Genet.">
        <title>Sequencing, mapping, and analysis of 27,455 maize full-length cDNAs.</title>
        <authorList>
            <person name="Soderlund C."/>
            <person name="Descour A."/>
            <person name="Kudrna D."/>
            <person name="Bomhoff M."/>
            <person name="Boyd L."/>
            <person name="Currie J."/>
            <person name="Angelova A."/>
            <person name="Collura K."/>
            <person name="Wissotski M."/>
            <person name="Ashley E."/>
            <person name="Morrow D."/>
            <person name="Fernandes J."/>
            <person name="Walbot V."/>
            <person name="Yu Y."/>
        </authorList>
    </citation>
    <scope>NUCLEOTIDE SEQUENCE</scope>
    <source>
        <strain evidence="2">B73</strain>
    </source>
</reference>
<accession>C0P2H7</accession>
<dbReference type="EMBL" id="BT062496">
    <property type="protein sequence ID" value="ACN27193.1"/>
    <property type="molecule type" value="mRNA"/>
</dbReference>
<reference evidence="2" key="2">
    <citation type="submission" date="2012-06" db="EMBL/GenBank/DDBJ databases">
        <authorList>
            <person name="Yu Y."/>
            <person name="Currie J."/>
            <person name="Lomeli R."/>
            <person name="Angelova A."/>
            <person name="Collura K."/>
            <person name="Wissotski M."/>
            <person name="Campos D."/>
            <person name="Kudrna D."/>
            <person name="Golser W."/>
            <person name="Ashely E."/>
            <person name="Descour A."/>
            <person name="Fernandes J."/>
            <person name="Soderlund C."/>
            <person name="Walbot V."/>
        </authorList>
    </citation>
    <scope>NUCLEOTIDE SEQUENCE</scope>
    <source>
        <strain evidence="2">B73</strain>
    </source>
</reference>
<protein>
    <submittedName>
        <fullName evidence="2">Uncharacterized protein</fullName>
    </submittedName>
</protein>
<dbReference type="AlphaFoldDB" id="C0P2H7"/>
<sequence>MVAGSGPLGNHSPRSGQWSVLRGRRQVHQARRVEQLHEPLVGGPRLRRREVQVLVEHGGQAPLLQLPQASDDAASPVLKEKHSSGEVLSWKENAGLDHLERERLYLASLAVDEDRLVSHV</sequence>
<evidence type="ECO:0000256" key="1">
    <source>
        <dbReference type="SAM" id="MobiDB-lite"/>
    </source>
</evidence>